<evidence type="ECO:0000256" key="1">
    <source>
        <dbReference type="ARBA" id="ARBA00001917"/>
    </source>
</evidence>
<dbReference type="EMBL" id="JAESHT010000014">
    <property type="protein sequence ID" value="MBL3674832.1"/>
    <property type="molecule type" value="Genomic_DNA"/>
</dbReference>
<evidence type="ECO:0000259" key="6">
    <source>
        <dbReference type="PROSITE" id="PS51349"/>
    </source>
</evidence>
<keyword evidence="8" id="KW-1185">Reference proteome</keyword>
<evidence type="ECO:0000256" key="4">
    <source>
        <dbReference type="ARBA" id="ARBA00023002"/>
    </source>
</evidence>
<protein>
    <submittedName>
        <fullName evidence="7">Alpha-hydroxy-acid oxidizing protein</fullName>
    </submittedName>
</protein>
<dbReference type="PROSITE" id="PS51349">
    <property type="entry name" value="FMN_HYDROXY_ACID_DH_2"/>
    <property type="match status" value="1"/>
</dbReference>
<dbReference type="Pfam" id="PF01070">
    <property type="entry name" value="FMN_dh"/>
    <property type="match status" value="1"/>
</dbReference>
<dbReference type="Gene3D" id="3.20.20.70">
    <property type="entry name" value="Aldolase class I"/>
    <property type="match status" value="1"/>
</dbReference>
<dbReference type="PIRSF" id="PIRSF000138">
    <property type="entry name" value="Al-hdrx_acd_dh"/>
    <property type="match status" value="1"/>
</dbReference>
<proteinExistence type="inferred from homology"/>
<organism evidence="7 8">
    <name type="scientific">Paracoccus aerius</name>
    <dbReference type="NCBI Taxonomy" id="1915382"/>
    <lineage>
        <taxon>Bacteria</taxon>
        <taxon>Pseudomonadati</taxon>
        <taxon>Pseudomonadota</taxon>
        <taxon>Alphaproteobacteria</taxon>
        <taxon>Rhodobacterales</taxon>
        <taxon>Paracoccaceae</taxon>
        <taxon>Paracoccus</taxon>
    </lineage>
</organism>
<evidence type="ECO:0000256" key="5">
    <source>
        <dbReference type="ARBA" id="ARBA00024042"/>
    </source>
</evidence>
<feature type="domain" description="FMN hydroxy acid dehydrogenase" evidence="6">
    <location>
        <begin position="1"/>
        <end position="381"/>
    </location>
</feature>
<sequence length="381" mass="41567">MKSIITVDDLRHRAKKHLPRILFDWIEGGAGDEAALRDNEDAISRVRFLPRYMIDVTQRSQSKTLFGRTYDSPFGIAPTGYAGVFRPRADTILAGAAKRANLPFILSGTSVDSIETVMEAAPEHAWYQLYGAADPQITTDMIRRADRAGCAALVITIDIPVAARRERDLRNGFAIPLALTPRLLLDGMMHPAWAVRYLANGGMPVMENWRPYAPSGANAMQVAQFANTHSYCVQTWDHLKLFRDLWPRKLVVKGVSHPEDAAIAVELGADGIIASNHGGRQSDRLAAIPDLIPLLRDAVGAKFPLMIDGGIRRGTDVLAALCLGADFVFAGRAPLYGAVAGGEKGADRALEILRDELDAIMGQIGCLSLESTDLQRFVLAR</sequence>
<dbReference type="PANTHER" id="PTHR10578">
    <property type="entry name" value="S -2-HYDROXY-ACID OXIDASE-RELATED"/>
    <property type="match status" value="1"/>
</dbReference>
<dbReference type="PROSITE" id="PS00557">
    <property type="entry name" value="FMN_HYDROXY_ACID_DH_1"/>
    <property type="match status" value="1"/>
</dbReference>
<gene>
    <name evidence="7" type="ORF">JL111_15225</name>
</gene>
<dbReference type="RefSeq" id="WP_191311574.1">
    <property type="nucleotide sequence ID" value="NZ_BNCL01000014.1"/>
</dbReference>
<evidence type="ECO:0000256" key="2">
    <source>
        <dbReference type="ARBA" id="ARBA00022630"/>
    </source>
</evidence>
<name>A0ABS1S7X4_9RHOB</name>
<dbReference type="Proteomes" id="UP000644749">
    <property type="component" value="Unassembled WGS sequence"/>
</dbReference>
<keyword evidence="3" id="KW-0288">FMN</keyword>
<accession>A0ABS1S7X4</accession>
<dbReference type="InterPro" id="IPR012133">
    <property type="entry name" value="Alpha-hydoxy_acid_DH_FMN"/>
</dbReference>
<comment type="caution">
    <text evidence="7">The sequence shown here is derived from an EMBL/GenBank/DDBJ whole genome shotgun (WGS) entry which is preliminary data.</text>
</comment>
<reference evidence="7 8" key="1">
    <citation type="submission" date="2021-01" db="EMBL/GenBank/DDBJ databases">
        <title>011410 draft genome.</title>
        <authorList>
            <person name="Lang L."/>
        </authorList>
    </citation>
    <scope>NUCLEOTIDE SEQUENCE [LARGE SCALE GENOMIC DNA]</scope>
    <source>
        <strain evidence="7 8">KCTC 42845</strain>
    </source>
</reference>
<dbReference type="InterPro" id="IPR008259">
    <property type="entry name" value="FMN_hydac_DH_AS"/>
</dbReference>
<keyword evidence="2" id="KW-0285">Flavoprotein</keyword>
<dbReference type="PANTHER" id="PTHR10578:SF107">
    <property type="entry name" value="2-HYDROXYACID OXIDASE 1"/>
    <property type="match status" value="1"/>
</dbReference>
<dbReference type="InterPro" id="IPR037396">
    <property type="entry name" value="FMN_HAD"/>
</dbReference>
<evidence type="ECO:0000256" key="3">
    <source>
        <dbReference type="ARBA" id="ARBA00022643"/>
    </source>
</evidence>
<evidence type="ECO:0000313" key="8">
    <source>
        <dbReference type="Proteomes" id="UP000644749"/>
    </source>
</evidence>
<comment type="similarity">
    <text evidence="5">Belongs to the FMN-dependent alpha-hydroxy acid dehydrogenase family.</text>
</comment>
<comment type="cofactor">
    <cofactor evidence="1">
        <name>FMN</name>
        <dbReference type="ChEBI" id="CHEBI:58210"/>
    </cofactor>
</comment>
<evidence type="ECO:0000313" key="7">
    <source>
        <dbReference type="EMBL" id="MBL3674832.1"/>
    </source>
</evidence>
<dbReference type="CDD" id="cd02809">
    <property type="entry name" value="alpha_hydroxyacid_oxid_FMN"/>
    <property type="match status" value="1"/>
</dbReference>
<dbReference type="InterPro" id="IPR000262">
    <property type="entry name" value="FMN-dep_DH"/>
</dbReference>
<dbReference type="InterPro" id="IPR013785">
    <property type="entry name" value="Aldolase_TIM"/>
</dbReference>
<dbReference type="SUPFAM" id="SSF51395">
    <property type="entry name" value="FMN-linked oxidoreductases"/>
    <property type="match status" value="1"/>
</dbReference>
<keyword evidence="4" id="KW-0560">Oxidoreductase</keyword>